<dbReference type="SUPFAM" id="SSF81653">
    <property type="entry name" value="Calcium ATPase, transduction domain A"/>
    <property type="match status" value="1"/>
</dbReference>
<dbReference type="Gene3D" id="3.40.1110.10">
    <property type="entry name" value="Calcium-transporting ATPase, cytoplasmic domain N"/>
    <property type="match status" value="1"/>
</dbReference>
<keyword evidence="4 11" id="KW-0812">Transmembrane</keyword>
<dbReference type="RefSeq" id="WP_100283268.1">
    <property type="nucleotide sequence ID" value="NZ_CP024923.1"/>
</dbReference>
<dbReference type="Gene3D" id="2.70.150.10">
    <property type="entry name" value="Calcium-transporting ATPase, cytoplasmic transduction domain A"/>
    <property type="match status" value="1"/>
</dbReference>
<keyword evidence="10 11" id="KW-0472">Membrane</keyword>
<dbReference type="InterPro" id="IPR001757">
    <property type="entry name" value="P_typ_ATPase"/>
</dbReference>
<dbReference type="PANTHER" id="PTHR43520:SF8">
    <property type="entry name" value="P-TYPE CU(+) TRANSPORTER"/>
    <property type="match status" value="1"/>
</dbReference>
<dbReference type="GO" id="GO:0005507">
    <property type="term" value="F:copper ion binding"/>
    <property type="evidence" value="ECO:0007669"/>
    <property type="project" value="TreeGrafter"/>
</dbReference>
<dbReference type="GO" id="GO:0005886">
    <property type="term" value="C:plasma membrane"/>
    <property type="evidence" value="ECO:0007669"/>
    <property type="project" value="UniProtKB-SubCell"/>
</dbReference>
<evidence type="ECO:0000256" key="2">
    <source>
        <dbReference type="ARBA" id="ARBA00006024"/>
    </source>
</evidence>
<dbReference type="PRINTS" id="PR00119">
    <property type="entry name" value="CATATPASE"/>
</dbReference>
<dbReference type="EMBL" id="CP024923">
    <property type="protein sequence ID" value="ATY33469.1"/>
    <property type="molecule type" value="Genomic_DNA"/>
</dbReference>
<dbReference type="Pfam" id="PF00702">
    <property type="entry name" value="Hydrolase"/>
    <property type="match status" value="1"/>
</dbReference>
<evidence type="ECO:0000313" key="14">
    <source>
        <dbReference type="Proteomes" id="UP000229081"/>
    </source>
</evidence>
<dbReference type="InterPro" id="IPR023298">
    <property type="entry name" value="ATPase_P-typ_TM_dom_sf"/>
</dbReference>
<dbReference type="GO" id="GO:0055070">
    <property type="term" value="P:copper ion homeostasis"/>
    <property type="evidence" value="ECO:0007669"/>
    <property type="project" value="TreeGrafter"/>
</dbReference>
<dbReference type="Gene3D" id="3.40.50.1000">
    <property type="entry name" value="HAD superfamily/HAD-like"/>
    <property type="match status" value="1"/>
</dbReference>
<dbReference type="InterPro" id="IPR023299">
    <property type="entry name" value="ATPase_P-typ_cyto_dom_N"/>
</dbReference>
<dbReference type="GO" id="GO:0060003">
    <property type="term" value="P:copper ion export"/>
    <property type="evidence" value="ECO:0007669"/>
    <property type="project" value="UniProtKB-ARBA"/>
</dbReference>
<dbReference type="NCBIfam" id="TIGR01525">
    <property type="entry name" value="ATPase-IB_hvy"/>
    <property type="match status" value="1"/>
</dbReference>
<reference evidence="13 14" key="1">
    <citation type="submission" date="2017-11" db="EMBL/GenBank/DDBJ databases">
        <title>Complete genome sequence of Sphingomonas sp. Strain Cra20, a psychrotolerant potential plant growth promoting rhizobacteria.</title>
        <authorList>
            <person name="Luo Y."/>
        </authorList>
    </citation>
    <scope>NUCLEOTIDE SEQUENCE [LARGE SCALE GENOMIC DNA]</scope>
    <source>
        <strain evidence="13 14">Cra20</strain>
    </source>
</reference>
<evidence type="ECO:0000256" key="7">
    <source>
        <dbReference type="ARBA" id="ARBA00022840"/>
    </source>
</evidence>
<dbReference type="GO" id="GO:0016887">
    <property type="term" value="F:ATP hydrolysis activity"/>
    <property type="evidence" value="ECO:0007669"/>
    <property type="project" value="InterPro"/>
</dbReference>
<dbReference type="GO" id="GO:0005524">
    <property type="term" value="F:ATP binding"/>
    <property type="evidence" value="ECO:0007669"/>
    <property type="project" value="UniProtKB-UniRule"/>
</dbReference>
<evidence type="ECO:0000256" key="5">
    <source>
        <dbReference type="ARBA" id="ARBA00022723"/>
    </source>
</evidence>
<dbReference type="Pfam" id="PF19335">
    <property type="entry name" value="HMBD"/>
    <property type="match status" value="1"/>
</dbReference>
<dbReference type="PRINTS" id="PR00943">
    <property type="entry name" value="CUATPASE"/>
</dbReference>
<keyword evidence="8" id="KW-1278">Translocase</keyword>
<evidence type="ECO:0000256" key="8">
    <source>
        <dbReference type="ARBA" id="ARBA00022967"/>
    </source>
</evidence>
<dbReference type="GO" id="GO:0043682">
    <property type="term" value="F:P-type divalent copper transporter activity"/>
    <property type="evidence" value="ECO:0007669"/>
    <property type="project" value="TreeGrafter"/>
</dbReference>
<dbReference type="InterPro" id="IPR008250">
    <property type="entry name" value="ATPase_P-typ_transduc_dom_A_sf"/>
</dbReference>
<keyword evidence="7 11" id="KW-0067">ATP-binding</keyword>
<dbReference type="InterPro" id="IPR044492">
    <property type="entry name" value="P_typ_ATPase_HD_dom"/>
</dbReference>
<dbReference type="PANTHER" id="PTHR43520">
    <property type="entry name" value="ATP7, ISOFORM B"/>
    <property type="match status" value="1"/>
</dbReference>
<evidence type="ECO:0000256" key="4">
    <source>
        <dbReference type="ARBA" id="ARBA00022692"/>
    </source>
</evidence>
<keyword evidence="3 11" id="KW-1003">Cell membrane</keyword>
<dbReference type="AlphaFoldDB" id="A0A2K8MNC9"/>
<name>A0A2K8MNC9_9SPHN</name>
<dbReference type="SFLD" id="SFLDF00027">
    <property type="entry name" value="p-type_atpase"/>
    <property type="match status" value="1"/>
</dbReference>
<evidence type="ECO:0000256" key="11">
    <source>
        <dbReference type="RuleBase" id="RU362081"/>
    </source>
</evidence>
<dbReference type="PROSITE" id="PS00154">
    <property type="entry name" value="ATPASE_E1_E2"/>
    <property type="match status" value="1"/>
</dbReference>
<feature type="transmembrane region" description="Helical" evidence="11">
    <location>
        <begin position="729"/>
        <end position="748"/>
    </location>
</feature>
<dbReference type="CDD" id="cd02094">
    <property type="entry name" value="P-type_ATPase_Cu-like"/>
    <property type="match status" value="1"/>
</dbReference>
<evidence type="ECO:0000313" key="13">
    <source>
        <dbReference type="EMBL" id="ATY33469.1"/>
    </source>
</evidence>
<dbReference type="Pfam" id="PF04945">
    <property type="entry name" value="YHS"/>
    <property type="match status" value="1"/>
</dbReference>
<dbReference type="SUPFAM" id="SSF56784">
    <property type="entry name" value="HAD-like"/>
    <property type="match status" value="1"/>
</dbReference>
<dbReference type="NCBIfam" id="TIGR01511">
    <property type="entry name" value="ATPase-IB1_Cu"/>
    <property type="match status" value="1"/>
</dbReference>
<keyword evidence="14" id="KW-1185">Reference proteome</keyword>
<feature type="transmembrane region" description="Helical" evidence="11">
    <location>
        <begin position="415"/>
        <end position="435"/>
    </location>
</feature>
<dbReference type="KEGG" id="sphc:CVN68_17100"/>
<feature type="transmembrane region" description="Helical" evidence="11">
    <location>
        <begin position="192"/>
        <end position="211"/>
    </location>
</feature>
<dbReference type="SUPFAM" id="SSF81665">
    <property type="entry name" value="Calcium ATPase, transmembrane domain M"/>
    <property type="match status" value="1"/>
</dbReference>
<keyword evidence="5 11" id="KW-0479">Metal-binding</keyword>
<dbReference type="NCBIfam" id="TIGR01494">
    <property type="entry name" value="ATPase_P-type"/>
    <property type="match status" value="1"/>
</dbReference>
<dbReference type="OrthoDB" id="9813266at2"/>
<comment type="subcellular location">
    <subcellularLocation>
        <location evidence="1">Cell membrane</location>
        <topology evidence="1">Multi-pass membrane protein</topology>
    </subcellularLocation>
</comment>
<keyword evidence="6 11" id="KW-0547">Nucleotide-binding</keyword>
<feature type="transmembrane region" description="Helical" evidence="11">
    <location>
        <begin position="161"/>
        <end position="180"/>
    </location>
</feature>
<dbReference type="FunFam" id="2.70.150.10:FF:000020">
    <property type="entry name" value="Copper-exporting P-type ATPase A"/>
    <property type="match status" value="1"/>
</dbReference>
<evidence type="ECO:0000259" key="12">
    <source>
        <dbReference type="SMART" id="SM00746"/>
    </source>
</evidence>
<feature type="domain" description="TRASH" evidence="12">
    <location>
        <begin position="27"/>
        <end position="65"/>
    </location>
</feature>
<evidence type="ECO:0000256" key="1">
    <source>
        <dbReference type="ARBA" id="ARBA00004651"/>
    </source>
</evidence>
<keyword evidence="9 11" id="KW-1133">Transmembrane helix</keyword>
<protein>
    <submittedName>
        <fullName evidence="13">Copper-translocating P-type ATPase</fullName>
    </submittedName>
</protein>
<dbReference type="Pfam" id="PF00122">
    <property type="entry name" value="E1-E2_ATPase"/>
    <property type="match status" value="1"/>
</dbReference>
<comment type="similarity">
    <text evidence="2 11">Belongs to the cation transport ATPase (P-type) (TC 3.A.3) family. Type IB subfamily.</text>
</comment>
<feature type="transmembrane region" description="Helical" evidence="11">
    <location>
        <begin position="754"/>
        <end position="776"/>
    </location>
</feature>
<dbReference type="InterPro" id="IPR011017">
    <property type="entry name" value="TRASH_dom"/>
</dbReference>
<dbReference type="Proteomes" id="UP000229081">
    <property type="component" value="Chromosome"/>
</dbReference>
<evidence type="ECO:0000256" key="6">
    <source>
        <dbReference type="ARBA" id="ARBA00022741"/>
    </source>
</evidence>
<feature type="transmembrane region" description="Helical" evidence="11">
    <location>
        <begin position="231"/>
        <end position="249"/>
    </location>
</feature>
<gene>
    <name evidence="13" type="ORF">CVN68_17100</name>
</gene>
<dbReference type="InterPro" id="IPR007029">
    <property type="entry name" value="YHS_dom"/>
</dbReference>
<dbReference type="SFLD" id="SFLDS00003">
    <property type="entry name" value="Haloacid_Dehalogenase"/>
    <property type="match status" value="1"/>
</dbReference>
<feature type="transmembrane region" description="Helical" evidence="11">
    <location>
        <begin position="131"/>
        <end position="155"/>
    </location>
</feature>
<evidence type="ECO:0000256" key="10">
    <source>
        <dbReference type="ARBA" id="ARBA00023136"/>
    </source>
</evidence>
<sequence>MDHAAHDHAGGCCGDPDKVRTTAIAKDPVCGMDVDPEKTVHRVSHAAHEYYFCSAGCRAKFVGNPDAWLGDKPKPAPKASPRAIWICPMHPEIRREGSGTCPICGMALEPEEPSLDDGPNPELVDFTRRTWVAGALTVPLLMISMVAEMTGVHFVPASWNPWVQLLLTAPIVLWAGLPFFERGWASIRTRNLNMFTLVSIGVGAAFLYSLVATVAPGLFPSSFRMHGMVPVYYEAAGVVVTLVLLGQVLELRARAATGRAIRALMTLTPKTARRIGPDGSEQEIDLSEVMQGDRLRIRPGEAVPVDGAVIEGRSSVDEAMLTGEPAPVAKAPGSKVTGGTVNTTGSLVMEAQAIGSNTVLARIVKMVTEAQRSRAPIQAVADRISGWFVPLVVAIALATFAVWNLVGPEPRFGHALLNAIAVLIIACPCALGLATPMSIMVGTGRGAHAGVLVKNAEALQALEKVDTLVIDKTGTLTEGKPKLVGIEAMEGVDESDLLAWAAAVERRSEHPLAHAIVVAAGERGLEIPAVEDFGSITGAGVSARVAGRTVAIGNAAMMRSVGADPGPLHDRAEARRAEGAGVTLVALDGRLAGMLAVADPVKASARSAIRDLHAEGLRIVMLTGDGRGTADAVAKAIGGVDEVHADLKPEDKARIVGELKAKGAVVAMAGDGINDAPALAAADVGIAMGTGTDVAIESAGMTLTKGDLAAMVRARRLAKATMRNIRQNLWFSFLFNGIGVPIAAGVLYPVAGILLSPMLAGAAMALSSFAVVTNALRLNGARL</sequence>
<dbReference type="InterPro" id="IPR045800">
    <property type="entry name" value="HMBD"/>
</dbReference>
<dbReference type="InterPro" id="IPR059000">
    <property type="entry name" value="ATPase_P-type_domA"/>
</dbReference>
<proteinExistence type="inferred from homology"/>
<dbReference type="InterPro" id="IPR036412">
    <property type="entry name" value="HAD-like_sf"/>
</dbReference>
<dbReference type="InterPro" id="IPR023214">
    <property type="entry name" value="HAD_sf"/>
</dbReference>
<dbReference type="InterPro" id="IPR018303">
    <property type="entry name" value="ATPase_P-typ_P_site"/>
</dbReference>
<dbReference type="SMART" id="SM00746">
    <property type="entry name" value="TRASH"/>
    <property type="match status" value="1"/>
</dbReference>
<organism evidence="13 14">
    <name type="scientific">Sphingomonas psychrotolerans</name>
    <dbReference type="NCBI Taxonomy" id="1327635"/>
    <lineage>
        <taxon>Bacteria</taxon>
        <taxon>Pseudomonadati</taxon>
        <taxon>Pseudomonadota</taxon>
        <taxon>Alphaproteobacteria</taxon>
        <taxon>Sphingomonadales</taxon>
        <taxon>Sphingomonadaceae</taxon>
        <taxon>Sphingomonas</taxon>
    </lineage>
</organism>
<dbReference type="InterPro" id="IPR027256">
    <property type="entry name" value="P-typ_ATPase_IB"/>
</dbReference>
<dbReference type="SFLD" id="SFLDG00002">
    <property type="entry name" value="C1.7:_P-type_atpase_like"/>
    <property type="match status" value="1"/>
</dbReference>
<accession>A0A2K8MNC9</accession>
<evidence type="ECO:0000256" key="3">
    <source>
        <dbReference type="ARBA" id="ARBA00022475"/>
    </source>
</evidence>
<evidence type="ECO:0000256" key="9">
    <source>
        <dbReference type="ARBA" id="ARBA00022989"/>
    </source>
</evidence>
<feature type="transmembrane region" description="Helical" evidence="11">
    <location>
        <begin position="384"/>
        <end position="403"/>
    </location>
</feature>